<reference evidence="2" key="1">
    <citation type="submission" date="2020-05" db="EMBL/GenBank/DDBJ databases">
        <authorList>
            <person name="Zhu T."/>
            <person name="Keshari N."/>
            <person name="Lu X."/>
        </authorList>
    </citation>
    <scope>NUCLEOTIDE SEQUENCE</scope>
    <source>
        <strain evidence="2">NK1-12</strain>
    </source>
</reference>
<dbReference type="SUPFAM" id="SSF88874">
    <property type="entry name" value="Receptor-binding domain of short tail fibre protein gp12"/>
    <property type="match status" value="1"/>
</dbReference>
<feature type="region of interest" description="Disordered" evidence="1">
    <location>
        <begin position="267"/>
        <end position="291"/>
    </location>
</feature>
<accession>A0AA96WGV6</accession>
<organism evidence="2">
    <name type="scientific">Leptolyngbya sp. NK1-12</name>
    <dbReference type="NCBI Taxonomy" id="2547451"/>
    <lineage>
        <taxon>Bacteria</taxon>
        <taxon>Bacillati</taxon>
        <taxon>Cyanobacteriota</taxon>
        <taxon>Cyanophyceae</taxon>
        <taxon>Leptolyngbyales</taxon>
        <taxon>Leptolyngbyaceae</taxon>
        <taxon>Leptolyngbya group</taxon>
        <taxon>Leptolyngbya</taxon>
    </lineage>
</organism>
<protein>
    <recommendedName>
        <fullName evidence="3">Phage tail protein</fullName>
    </recommendedName>
</protein>
<proteinExistence type="predicted"/>
<sequence>MSWSQFLDQTYTLAPSPLVDSLIQVDGLTRRQVAIRASSPSARPSWRLAARLTFEQEIPEIESEPSTFTAETPPLRIELERNSLIEVPLTLTPPYRAFFRVPYWFTELRLEIWQAPLLLAPLPGEFKDLAFNVGSSGWTDDNGYYWIVAAGGTIGNSGSSATFKGLHLERLYKALWPHYPVVSKGSSASSDWNAGKALTLPDLRGRTRITAGQGSGLTNRAIAQTLGAETHSLTTAEMPSHNHPGASGAGAFFMSPGSGGSFTVSTLAGSQHRTASNTGNAGSGQPHNNMQPSFVACTVIATGERYNP</sequence>
<dbReference type="RefSeq" id="WP_316430846.1">
    <property type="nucleotide sequence ID" value="NZ_CP053586.1"/>
</dbReference>
<evidence type="ECO:0000256" key="1">
    <source>
        <dbReference type="SAM" id="MobiDB-lite"/>
    </source>
</evidence>
<dbReference type="AlphaFoldDB" id="A0AA96WGV6"/>
<name>A0AA96WGV6_9CYAN</name>
<dbReference type="EMBL" id="CP053586">
    <property type="protein sequence ID" value="WNZ24849.1"/>
    <property type="molecule type" value="Genomic_DNA"/>
</dbReference>
<evidence type="ECO:0000313" key="2">
    <source>
        <dbReference type="EMBL" id="WNZ24849.1"/>
    </source>
</evidence>
<gene>
    <name evidence="2" type="ORF">HJG54_19680</name>
</gene>
<evidence type="ECO:0008006" key="3">
    <source>
        <dbReference type="Google" id="ProtNLM"/>
    </source>
</evidence>